<accession>A0AAP0KV05</accession>
<dbReference type="AlphaFoldDB" id="A0AAP0KV05"/>
<evidence type="ECO:0000313" key="1">
    <source>
        <dbReference type="EMBL" id="KAK9158493.1"/>
    </source>
</evidence>
<reference evidence="1 2" key="1">
    <citation type="submission" date="2024-01" db="EMBL/GenBank/DDBJ databases">
        <title>Genome assemblies of Stephania.</title>
        <authorList>
            <person name="Yang L."/>
        </authorList>
    </citation>
    <scope>NUCLEOTIDE SEQUENCE [LARGE SCALE GENOMIC DNA]</scope>
    <source>
        <strain evidence="1">JXDWG</strain>
        <tissue evidence="1">Leaf</tissue>
    </source>
</reference>
<protein>
    <submittedName>
        <fullName evidence="1">Uncharacterized protein</fullName>
    </submittedName>
</protein>
<gene>
    <name evidence="1" type="ORF">Scep_005067</name>
</gene>
<sequence>MVCKQHELSVEKIMSPMLHGLYHCIELHIVCVIPQLRPRQLLTEIGNRPIILTQDSSNAYLGCITMQLKR</sequence>
<evidence type="ECO:0000313" key="2">
    <source>
        <dbReference type="Proteomes" id="UP001419268"/>
    </source>
</evidence>
<keyword evidence="2" id="KW-1185">Reference proteome</keyword>
<organism evidence="1 2">
    <name type="scientific">Stephania cephalantha</name>
    <dbReference type="NCBI Taxonomy" id="152367"/>
    <lineage>
        <taxon>Eukaryota</taxon>
        <taxon>Viridiplantae</taxon>
        <taxon>Streptophyta</taxon>
        <taxon>Embryophyta</taxon>
        <taxon>Tracheophyta</taxon>
        <taxon>Spermatophyta</taxon>
        <taxon>Magnoliopsida</taxon>
        <taxon>Ranunculales</taxon>
        <taxon>Menispermaceae</taxon>
        <taxon>Menispermoideae</taxon>
        <taxon>Cissampelideae</taxon>
        <taxon>Stephania</taxon>
    </lineage>
</organism>
<comment type="caution">
    <text evidence="1">The sequence shown here is derived from an EMBL/GenBank/DDBJ whole genome shotgun (WGS) entry which is preliminary data.</text>
</comment>
<dbReference type="Proteomes" id="UP001419268">
    <property type="component" value="Unassembled WGS sequence"/>
</dbReference>
<dbReference type="EMBL" id="JBBNAG010000002">
    <property type="protein sequence ID" value="KAK9158493.1"/>
    <property type="molecule type" value="Genomic_DNA"/>
</dbReference>
<proteinExistence type="predicted"/>
<name>A0AAP0KV05_9MAGN</name>